<dbReference type="PANTHER" id="PTHR14167">
    <property type="entry name" value="SH3 DOMAIN-CONTAINING"/>
    <property type="match status" value="1"/>
</dbReference>
<dbReference type="GO" id="GO:0006897">
    <property type="term" value="P:endocytosis"/>
    <property type="evidence" value="ECO:0007669"/>
    <property type="project" value="UniProtKB-KW"/>
</dbReference>
<dbReference type="GO" id="GO:0016020">
    <property type="term" value="C:membrane"/>
    <property type="evidence" value="ECO:0007669"/>
    <property type="project" value="UniProtKB-SubCell"/>
</dbReference>
<dbReference type="Pfam" id="PF14604">
    <property type="entry name" value="SH3_9"/>
    <property type="match status" value="1"/>
</dbReference>
<keyword evidence="12" id="KW-1185">Reference proteome</keyword>
<keyword evidence="4" id="KW-0254">Endocytosis</keyword>
<feature type="domain" description="BAR" evidence="10">
    <location>
        <begin position="18"/>
        <end position="259"/>
    </location>
</feature>
<dbReference type="PROSITE" id="PS51021">
    <property type="entry name" value="BAR"/>
    <property type="match status" value="1"/>
</dbReference>
<dbReference type="SMART" id="SM00326">
    <property type="entry name" value="SH3"/>
    <property type="match status" value="1"/>
</dbReference>
<evidence type="ECO:0000256" key="6">
    <source>
        <dbReference type="ARBA" id="ARBA00023136"/>
    </source>
</evidence>
<dbReference type="PRINTS" id="PR00452">
    <property type="entry name" value="SH3DOMAIN"/>
</dbReference>
<dbReference type="CDD" id="cd07592">
    <property type="entry name" value="BAR_Endophilin_A"/>
    <property type="match status" value="1"/>
</dbReference>
<dbReference type="SMART" id="SM00721">
    <property type="entry name" value="BAR"/>
    <property type="match status" value="1"/>
</dbReference>
<dbReference type="EMBL" id="JBJQND010000009">
    <property type="protein sequence ID" value="KAL3866370.1"/>
    <property type="molecule type" value="Genomic_DNA"/>
</dbReference>
<dbReference type="Gene3D" id="1.20.1270.60">
    <property type="entry name" value="Arfaptin homology (AH) domain/BAR domain"/>
    <property type="match status" value="1"/>
</dbReference>
<gene>
    <name evidence="11" type="ORF">ACJMK2_043673</name>
</gene>
<dbReference type="InterPro" id="IPR004148">
    <property type="entry name" value="BAR_dom"/>
</dbReference>
<evidence type="ECO:0000256" key="8">
    <source>
        <dbReference type="SAM" id="MobiDB-lite"/>
    </source>
</evidence>
<proteinExistence type="inferred from homology"/>
<evidence type="ECO:0000313" key="12">
    <source>
        <dbReference type="Proteomes" id="UP001634394"/>
    </source>
</evidence>
<comment type="similarity">
    <text evidence="2">Belongs to the endophilin family.</text>
</comment>
<evidence type="ECO:0000256" key="1">
    <source>
        <dbReference type="ARBA" id="ARBA00004170"/>
    </source>
</evidence>
<reference evidence="11 12" key="1">
    <citation type="submission" date="2024-11" db="EMBL/GenBank/DDBJ databases">
        <title>Chromosome-level genome assembly of the freshwater bivalve Anodonta woodiana.</title>
        <authorList>
            <person name="Chen X."/>
        </authorList>
    </citation>
    <scope>NUCLEOTIDE SEQUENCE [LARGE SCALE GENOMIC DNA]</scope>
    <source>
        <strain evidence="11">MN2024</strain>
        <tissue evidence="11">Gills</tissue>
    </source>
</reference>
<dbReference type="SUPFAM" id="SSF103657">
    <property type="entry name" value="BAR/IMD domain-like"/>
    <property type="match status" value="1"/>
</dbReference>
<dbReference type="CDD" id="cd11803">
    <property type="entry name" value="SH3_Endophilin_A"/>
    <property type="match status" value="1"/>
</dbReference>
<dbReference type="InterPro" id="IPR035824">
    <property type="entry name" value="Endophilin_A_SH3"/>
</dbReference>
<organism evidence="11 12">
    <name type="scientific">Sinanodonta woodiana</name>
    <name type="common">Chinese pond mussel</name>
    <name type="synonym">Anodonta woodiana</name>
    <dbReference type="NCBI Taxonomy" id="1069815"/>
    <lineage>
        <taxon>Eukaryota</taxon>
        <taxon>Metazoa</taxon>
        <taxon>Spiralia</taxon>
        <taxon>Lophotrochozoa</taxon>
        <taxon>Mollusca</taxon>
        <taxon>Bivalvia</taxon>
        <taxon>Autobranchia</taxon>
        <taxon>Heteroconchia</taxon>
        <taxon>Palaeoheterodonta</taxon>
        <taxon>Unionida</taxon>
        <taxon>Unionoidea</taxon>
        <taxon>Unionidae</taxon>
        <taxon>Unioninae</taxon>
        <taxon>Sinanodonta</taxon>
    </lineage>
</organism>
<dbReference type="PRINTS" id="PR00499">
    <property type="entry name" value="P67PHOX"/>
</dbReference>
<evidence type="ECO:0000256" key="3">
    <source>
        <dbReference type="ARBA" id="ARBA00022443"/>
    </source>
</evidence>
<comment type="subcellular location">
    <subcellularLocation>
        <location evidence="1">Membrane</location>
        <topology evidence="1">Peripheral membrane protein</topology>
    </subcellularLocation>
</comment>
<dbReference type="InterPro" id="IPR050384">
    <property type="entry name" value="Endophilin_SH3RF"/>
</dbReference>
<sequence>MSLAGLKKQFNKANQFVSEKIGGAKGTELDDEFVEMERKVDVMGKLVDDLINKTHEFLQPNPASRAKLAAVNSFQKIRGQAKNVLYPQPEGILGEYMQKHGRDLGEDTPFGSSLVEAGESYKRLGEIKYSLEENVKQNFLEPLSHLQSKDLKEVNHHRKKLSGRRLDYDCKKRKKDKESGKPSAGSNVTDEDIRIAMEKFEESKQLTETAMYNLMENDVEHIAQLQSFVESQLEYHRQATDILSELNDTLEDRRNQAASRPKKEHIPKKVASFRRSPSPMNGDSDSGSGNYNFGNPPTYAQVDEVDDVRATKNEPCAEALYDFEPENEGELAFQEGEMVTLISQIDENWFEGSIHGRTGFFPINYVKVVVPLPR</sequence>
<evidence type="ECO:0000256" key="7">
    <source>
        <dbReference type="PROSITE-ProRule" id="PRU00192"/>
    </source>
</evidence>
<dbReference type="InterPro" id="IPR001452">
    <property type="entry name" value="SH3_domain"/>
</dbReference>
<protein>
    <submittedName>
        <fullName evidence="11">Uncharacterized protein</fullName>
    </submittedName>
</protein>
<evidence type="ECO:0000256" key="5">
    <source>
        <dbReference type="ARBA" id="ARBA00023054"/>
    </source>
</evidence>
<dbReference type="AlphaFoldDB" id="A0ABD3VYF8"/>
<dbReference type="PANTHER" id="PTHR14167:SF81">
    <property type="entry name" value="ENDOPHILIN-A"/>
    <property type="match status" value="1"/>
</dbReference>
<keyword evidence="3 7" id="KW-0728">SH3 domain</keyword>
<feature type="domain" description="SH3" evidence="9">
    <location>
        <begin position="312"/>
        <end position="371"/>
    </location>
</feature>
<feature type="compositionally biased region" description="Polar residues" evidence="8">
    <location>
        <begin position="278"/>
        <end position="295"/>
    </location>
</feature>
<evidence type="ECO:0000259" key="10">
    <source>
        <dbReference type="PROSITE" id="PS51021"/>
    </source>
</evidence>
<evidence type="ECO:0000259" key="9">
    <source>
        <dbReference type="PROSITE" id="PS50002"/>
    </source>
</evidence>
<name>A0ABD3VYF8_SINWO</name>
<evidence type="ECO:0000256" key="4">
    <source>
        <dbReference type="ARBA" id="ARBA00022583"/>
    </source>
</evidence>
<feature type="compositionally biased region" description="Basic residues" evidence="8">
    <location>
        <begin position="260"/>
        <end position="272"/>
    </location>
</feature>
<evidence type="ECO:0000256" key="2">
    <source>
        <dbReference type="ARBA" id="ARBA00006697"/>
    </source>
</evidence>
<dbReference type="InterPro" id="IPR036028">
    <property type="entry name" value="SH3-like_dom_sf"/>
</dbReference>
<dbReference type="SUPFAM" id="SSF50044">
    <property type="entry name" value="SH3-domain"/>
    <property type="match status" value="1"/>
</dbReference>
<keyword evidence="5" id="KW-0175">Coiled coil</keyword>
<dbReference type="Gene3D" id="2.30.30.40">
    <property type="entry name" value="SH3 Domains"/>
    <property type="match status" value="1"/>
</dbReference>
<feature type="region of interest" description="Disordered" evidence="8">
    <location>
        <begin position="252"/>
        <end position="300"/>
    </location>
</feature>
<dbReference type="InterPro" id="IPR027267">
    <property type="entry name" value="AH/BAR_dom_sf"/>
</dbReference>
<dbReference type="Pfam" id="PF03114">
    <property type="entry name" value="BAR"/>
    <property type="match status" value="1"/>
</dbReference>
<feature type="compositionally biased region" description="Basic and acidic residues" evidence="8">
    <location>
        <begin position="164"/>
        <end position="180"/>
    </location>
</feature>
<dbReference type="Proteomes" id="UP001634394">
    <property type="component" value="Unassembled WGS sequence"/>
</dbReference>
<evidence type="ECO:0000313" key="11">
    <source>
        <dbReference type="EMBL" id="KAL3866370.1"/>
    </source>
</evidence>
<comment type="caution">
    <text evidence="11">The sequence shown here is derived from an EMBL/GenBank/DDBJ whole genome shotgun (WGS) entry which is preliminary data.</text>
</comment>
<dbReference type="PROSITE" id="PS50002">
    <property type="entry name" value="SH3"/>
    <property type="match status" value="1"/>
</dbReference>
<keyword evidence="6" id="KW-0472">Membrane</keyword>
<accession>A0ABD3VYF8</accession>
<feature type="region of interest" description="Disordered" evidence="8">
    <location>
        <begin position="154"/>
        <end position="189"/>
    </location>
</feature>